<evidence type="ECO:0000256" key="1">
    <source>
        <dbReference type="ARBA" id="ARBA00004141"/>
    </source>
</evidence>
<dbReference type="PANTHER" id="PTHR43243:SF82">
    <property type="entry name" value="CATIONIC AMINO ACID TRANSPORTER C-TERMINAL DOMAIN-CONTAINING PROTEIN"/>
    <property type="match status" value="1"/>
</dbReference>
<dbReference type="PANTHER" id="PTHR43243">
    <property type="entry name" value="INNER MEMBRANE TRANSPORTER YGJI-RELATED"/>
    <property type="match status" value="1"/>
</dbReference>
<protein>
    <recommendedName>
        <fullName evidence="8">Cationic amino acid transporter</fullName>
    </recommendedName>
</protein>
<dbReference type="InterPro" id="IPR002293">
    <property type="entry name" value="AA/rel_permease1"/>
</dbReference>
<evidence type="ECO:0000313" key="7">
    <source>
        <dbReference type="Proteomes" id="UP001530315"/>
    </source>
</evidence>
<comment type="subcellular location">
    <subcellularLocation>
        <location evidence="1">Membrane</location>
        <topology evidence="1">Multi-pass membrane protein</topology>
    </subcellularLocation>
</comment>
<accession>A0ABD3NJ73</accession>
<dbReference type="GO" id="GO:0016020">
    <property type="term" value="C:membrane"/>
    <property type="evidence" value="ECO:0007669"/>
    <property type="project" value="UniProtKB-SubCell"/>
</dbReference>
<dbReference type="AlphaFoldDB" id="A0ABD3NJ73"/>
<organism evidence="6 7">
    <name type="scientific">Stephanodiscus triporus</name>
    <dbReference type="NCBI Taxonomy" id="2934178"/>
    <lineage>
        <taxon>Eukaryota</taxon>
        <taxon>Sar</taxon>
        <taxon>Stramenopiles</taxon>
        <taxon>Ochrophyta</taxon>
        <taxon>Bacillariophyta</taxon>
        <taxon>Coscinodiscophyceae</taxon>
        <taxon>Thalassiosirophycidae</taxon>
        <taxon>Stephanodiscales</taxon>
        <taxon>Stephanodiscaceae</taxon>
        <taxon>Stephanodiscus</taxon>
    </lineage>
</organism>
<dbReference type="Proteomes" id="UP001530315">
    <property type="component" value="Unassembled WGS sequence"/>
</dbReference>
<sequence length="201" mass="21070">MQAGYGSVPFSDADAALQYNDDADNGSGGGKANTHRPQHSYELHRHMSLFDLVSVGVGATVGSGVFVLTGLIAHTLSGPAVSVSWLIAGLAACASGLCYAELGGRFPSVGSTYVYAKETMGDCAAVIAGACLTLDASAVARSWGDKVVEYVKSFENEGHNSSLYRFFVFALDPGYGLNFGAFFVSLGLFCCYLMGSRKVNM</sequence>
<evidence type="ECO:0008006" key="8">
    <source>
        <dbReference type="Google" id="ProtNLM"/>
    </source>
</evidence>
<gene>
    <name evidence="6" type="ORF">ACHAW5_011312</name>
</gene>
<dbReference type="Pfam" id="PF13520">
    <property type="entry name" value="AA_permease_2"/>
    <property type="match status" value="1"/>
</dbReference>
<keyword evidence="3 5" id="KW-1133">Transmembrane helix</keyword>
<evidence type="ECO:0000256" key="2">
    <source>
        <dbReference type="ARBA" id="ARBA00022692"/>
    </source>
</evidence>
<keyword evidence="4 5" id="KW-0472">Membrane</keyword>
<reference evidence="6 7" key="1">
    <citation type="submission" date="2024-10" db="EMBL/GenBank/DDBJ databases">
        <title>Updated reference genomes for cyclostephanoid diatoms.</title>
        <authorList>
            <person name="Roberts W.R."/>
            <person name="Alverson A.J."/>
        </authorList>
    </citation>
    <scope>NUCLEOTIDE SEQUENCE [LARGE SCALE GENOMIC DNA]</scope>
    <source>
        <strain evidence="6 7">AJA276-08</strain>
    </source>
</reference>
<evidence type="ECO:0000256" key="4">
    <source>
        <dbReference type="ARBA" id="ARBA00023136"/>
    </source>
</evidence>
<keyword evidence="7" id="KW-1185">Reference proteome</keyword>
<evidence type="ECO:0000313" key="6">
    <source>
        <dbReference type="EMBL" id="KAL3775922.1"/>
    </source>
</evidence>
<keyword evidence="2 5" id="KW-0812">Transmembrane</keyword>
<dbReference type="Gene3D" id="1.20.1740.10">
    <property type="entry name" value="Amino acid/polyamine transporter I"/>
    <property type="match status" value="1"/>
</dbReference>
<feature type="transmembrane region" description="Helical" evidence="5">
    <location>
        <begin position="82"/>
        <end position="102"/>
    </location>
</feature>
<proteinExistence type="predicted"/>
<name>A0ABD3NJ73_9STRA</name>
<comment type="caution">
    <text evidence="6">The sequence shown here is derived from an EMBL/GenBank/DDBJ whole genome shotgun (WGS) entry which is preliminary data.</text>
</comment>
<feature type="transmembrane region" description="Helical" evidence="5">
    <location>
        <begin position="49"/>
        <end position="76"/>
    </location>
</feature>
<dbReference type="EMBL" id="JALLAZ020001381">
    <property type="protein sequence ID" value="KAL3775922.1"/>
    <property type="molecule type" value="Genomic_DNA"/>
</dbReference>
<evidence type="ECO:0000256" key="3">
    <source>
        <dbReference type="ARBA" id="ARBA00022989"/>
    </source>
</evidence>
<evidence type="ECO:0000256" key="5">
    <source>
        <dbReference type="SAM" id="Phobius"/>
    </source>
</evidence>
<feature type="transmembrane region" description="Helical" evidence="5">
    <location>
        <begin position="175"/>
        <end position="195"/>
    </location>
</feature>